<name>A0ABR2X5N1_9PEZI</name>
<sequence>MASFVASVSEKSHENLVLPGSPSQNSNTGRLLLQSSYQMTIDNYEPKNDRLETLGHGNDSGHLVRLISTGVPIAVRRCAIAVKAFAVPVLNQRVSASGGCLNCTDTSVYKYFRGIERQKRHEEYT</sequence>
<proteinExistence type="predicted"/>
<evidence type="ECO:0000313" key="1">
    <source>
        <dbReference type="EMBL" id="KAK9769064.1"/>
    </source>
</evidence>
<dbReference type="EMBL" id="JARVKM010000251">
    <property type="protein sequence ID" value="KAK9769064.1"/>
    <property type="molecule type" value="Genomic_DNA"/>
</dbReference>
<gene>
    <name evidence="1" type="ORF">SCAR479_02308</name>
</gene>
<comment type="caution">
    <text evidence="1">The sequence shown here is derived from an EMBL/GenBank/DDBJ whole genome shotgun (WGS) entry which is preliminary data.</text>
</comment>
<reference evidence="1 2" key="1">
    <citation type="submission" date="2024-02" db="EMBL/GenBank/DDBJ databases">
        <title>First draft genome assembly of two strains of Seiridium cardinale.</title>
        <authorList>
            <person name="Emiliani G."/>
            <person name="Scali E."/>
        </authorList>
    </citation>
    <scope>NUCLEOTIDE SEQUENCE [LARGE SCALE GENOMIC DNA]</scope>
    <source>
        <strain evidence="1 2">BM-138-000479</strain>
    </source>
</reference>
<accession>A0ABR2X5N1</accession>
<dbReference type="Proteomes" id="UP001465668">
    <property type="component" value="Unassembled WGS sequence"/>
</dbReference>
<protein>
    <submittedName>
        <fullName evidence="1">Uncharacterized protein</fullName>
    </submittedName>
</protein>
<organism evidence="1 2">
    <name type="scientific">Seiridium cardinale</name>
    <dbReference type="NCBI Taxonomy" id="138064"/>
    <lineage>
        <taxon>Eukaryota</taxon>
        <taxon>Fungi</taxon>
        <taxon>Dikarya</taxon>
        <taxon>Ascomycota</taxon>
        <taxon>Pezizomycotina</taxon>
        <taxon>Sordariomycetes</taxon>
        <taxon>Xylariomycetidae</taxon>
        <taxon>Amphisphaeriales</taxon>
        <taxon>Sporocadaceae</taxon>
        <taxon>Seiridium</taxon>
    </lineage>
</organism>
<evidence type="ECO:0000313" key="2">
    <source>
        <dbReference type="Proteomes" id="UP001465668"/>
    </source>
</evidence>
<keyword evidence="2" id="KW-1185">Reference proteome</keyword>